<dbReference type="EMBL" id="CP110226">
    <property type="protein sequence ID" value="UZD24593.1"/>
    <property type="molecule type" value="Genomic_DNA"/>
</dbReference>
<feature type="transmembrane region" description="Helical" evidence="4">
    <location>
        <begin position="334"/>
        <end position="357"/>
    </location>
</feature>
<dbReference type="GO" id="GO:0016757">
    <property type="term" value="F:glycosyltransferase activity"/>
    <property type="evidence" value="ECO:0007669"/>
    <property type="project" value="UniProtKB-KW"/>
</dbReference>
<evidence type="ECO:0000313" key="6">
    <source>
        <dbReference type="EMBL" id="UZD24593.1"/>
    </source>
</evidence>
<name>A0ABY6MLF8_9BACT</name>
<evidence type="ECO:0000313" key="7">
    <source>
        <dbReference type="Proteomes" id="UP001163156"/>
    </source>
</evidence>
<feature type="transmembrane region" description="Helical" evidence="4">
    <location>
        <begin position="297"/>
        <end position="322"/>
    </location>
</feature>
<accession>A0ABY6MLF8</accession>
<evidence type="ECO:0000256" key="3">
    <source>
        <dbReference type="ARBA" id="ARBA00022679"/>
    </source>
</evidence>
<dbReference type="InterPro" id="IPR001173">
    <property type="entry name" value="Glyco_trans_2-like"/>
</dbReference>
<keyword evidence="3 6" id="KW-0808">Transferase</keyword>
<dbReference type="EC" id="2.4.-.-" evidence="6"/>
<keyword evidence="7" id="KW-1185">Reference proteome</keyword>
<keyword evidence="4" id="KW-0812">Transmembrane</keyword>
<keyword evidence="4" id="KW-0472">Membrane</keyword>
<evidence type="ECO:0000256" key="1">
    <source>
        <dbReference type="ARBA" id="ARBA00006739"/>
    </source>
</evidence>
<organism evidence="6 7">
    <name type="scientific">Algoriphagus halophytocola</name>
    <dbReference type="NCBI Taxonomy" id="2991499"/>
    <lineage>
        <taxon>Bacteria</taxon>
        <taxon>Pseudomonadati</taxon>
        <taxon>Bacteroidota</taxon>
        <taxon>Cytophagia</taxon>
        <taxon>Cytophagales</taxon>
        <taxon>Cyclobacteriaceae</taxon>
        <taxon>Algoriphagus</taxon>
    </lineage>
</organism>
<reference evidence="6" key="1">
    <citation type="submission" date="2022-10" db="EMBL/GenBank/DDBJ databases">
        <title>Algoriphagus sp. a novel bacteria isolate from halophytes salicornia europaea.</title>
        <authorList>
            <person name="Peng Y."/>
            <person name="Jiang L."/>
            <person name="Lee J."/>
        </authorList>
    </citation>
    <scope>NUCLEOTIDE SEQUENCE</scope>
    <source>
        <strain evidence="6">TR-M5</strain>
    </source>
</reference>
<dbReference type="PANTHER" id="PTHR43630:SF1">
    <property type="entry name" value="POLY-BETA-1,6-N-ACETYL-D-GLUCOSAMINE SYNTHASE"/>
    <property type="match status" value="1"/>
</dbReference>
<evidence type="ECO:0000256" key="2">
    <source>
        <dbReference type="ARBA" id="ARBA00022676"/>
    </source>
</evidence>
<comment type="similarity">
    <text evidence="1">Belongs to the glycosyltransferase 2 family.</text>
</comment>
<feature type="domain" description="Glycosyltransferase 2-like" evidence="5">
    <location>
        <begin position="43"/>
        <end position="214"/>
    </location>
</feature>
<sequence>MILVITIAVMLMLGLQYVGMIFHLRYAWKDYSRPERGTCPKVSVLVAARNEEDDLPRLLQSFENLDYPQAQIEILIADDQSEDLTPVLLESWCAGHANREFVTVQSSESGKFHQNGKANALELLSHRATGDYYFFTDADCAANPQWIWEGVSCFTEKVGIVLGVTAVRGQGVRERLQRLEWWLTLAYVKVASDLRIPSTGLGNNMVISREAYEEAGGFAKLPFTLTEDLEISRAICAKGYQLVHQVSPFMLLQTKAEASLQKLLEQRKRWMAGVVTLPWYWQAVLGLQVLYFPALIYLTLTLPGLGLALAAFKMLAQAVFLLRFSAKAGGRINALEACFFDLYNFPVVLLTILYYFWPGQIKWKSRKY</sequence>
<keyword evidence="2 6" id="KW-0328">Glycosyltransferase</keyword>
<evidence type="ECO:0000259" key="5">
    <source>
        <dbReference type="Pfam" id="PF00535"/>
    </source>
</evidence>
<proteinExistence type="inferred from homology"/>
<protein>
    <submittedName>
        <fullName evidence="6">Glycosyltransferase</fullName>
        <ecNumber evidence="6">2.4.-.-</ecNumber>
    </submittedName>
</protein>
<dbReference type="Proteomes" id="UP001163156">
    <property type="component" value="Chromosome"/>
</dbReference>
<dbReference type="SUPFAM" id="SSF53448">
    <property type="entry name" value="Nucleotide-diphospho-sugar transferases"/>
    <property type="match status" value="1"/>
</dbReference>
<dbReference type="PANTHER" id="PTHR43630">
    <property type="entry name" value="POLY-BETA-1,6-N-ACETYL-D-GLUCOSAMINE SYNTHASE"/>
    <property type="match status" value="1"/>
</dbReference>
<evidence type="ECO:0000256" key="4">
    <source>
        <dbReference type="SAM" id="Phobius"/>
    </source>
</evidence>
<feature type="transmembrane region" description="Helical" evidence="4">
    <location>
        <begin position="6"/>
        <end position="28"/>
    </location>
</feature>
<gene>
    <name evidence="6" type="ORF">OM944_08850</name>
</gene>
<keyword evidence="4" id="KW-1133">Transmembrane helix</keyword>
<feature type="transmembrane region" description="Helical" evidence="4">
    <location>
        <begin position="270"/>
        <end position="291"/>
    </location>
</feature>
<dbReference type="InterPro" id="IPR029044">
    <property type="entry name" value="Nucleotide-diphossugar_trans"/>
</dbReference>
<dbReference type="Gene3D" id="3.90.550.10">
    <property type="entry name" value="Spore Coat Polysaccharide Biosynthesis Protein SpsA, Chain A"/>
    <property type="match status" value="1"/>
</dbReference>
<dbReference type="Pfam" id="PF00535">
    <property type="entry name" value="Glycos_transf_2"/>
    <property type="match status" value="1"/>
</dbReference>
<dbReference type="RefSeq" id="WP_264811302.1">
    <property type="nucleotide sequence ID" value="NZ_CP110226.1"/>
</dbReference>